<evidence type="ECO:0000256" key="1">
    <source>
        <dbReference type="ARBA" id="ARBA00023015"/>
    </source>
</evidence>
<evidence type="ECO:0000313" key="5">
    <source>
        <dbReference type="Proteomes" id="UP001207930"/>
    </source>
</evidence>
<dbReference type="PANTHER" id="PTHR43133:SF51">
    <property type="entry name" value="RNA POLYMERASE SIGMA FACTOR"/>
    <property type="match status" value="1"/>
</dbReference>
<dbReference type="PANTHER" id="PTHR43133">
    <property type="entry name" value="RNA POLYMERASE ECF-TYPE SIGMA FACTO"/>
    <property type="match status" value="1"/>
</dbReference>
<keyword evidence="5" id="KW-1185">Reference proteome</keyword>
<dbReference type="EMBL" id="JAPDDS010000012">
    <property type="protein sequence ID" value="MCW1886771.1"/>
    <property type="molecule type" value="Genomic_DNA"/>
</dbReference>
<keyword evidence="1" id="KW-0805">Transcription regulation</keyword>
<dbReference type="RefSeq" id="WP_264502726.1">
    <property type="nucleotide sequence ID" value="NZ_JAPDDS010000012.1"/>
</dbReference>
<evidence type="ECO:0000256" key="3">
    <source>
        <dbReference type="ARBA" id="ARBA00023163"/>
    </source>
</evidence>
<protein>
    <submittedName>
        <fullName evidence="4">Sigma-70 family RNA polymerase sigma factor</fullName>
    </submittedName>
</protein>
<sequence length="233" mass="25815">MPAFQTTRWSMVARAGGEDEESREAALDLLCRAYWKPAHQFVVNSGRDEESARDLVQEFFSRGLQRNWLASADPERGRFRSYLLVVLKRFLADERIWSGRQRRGGGAAHVSIELVDSDRLKEPGSSPEAAYDRQWALTVLERAADQLRAECDAAGKARHFELLAPFLDGDGRDIGHAAAADALGMSTGAVAMAIGRLRSRMRDLVRREVAATLADEADVEAELAELIAALRPH</sequence>
<organism evidence="4 5">
    <name type="scientific">Luteolibacter flavescens</name>
    <dbReference type="NCBI Taxonomy" id="1859460"/>
    <lineage>
        <taxon>Bacteria</taxon>
        <taxon>Pseudomonadati</taxon>
        <taxon>Verrucomicrobiota</taxon>
        <taxon>Verrucomicrobiia</taxon>
        <taxon>Verrucomicrobiales</taxon>
        <taxon>Verrucomicrobiaceae</taxon>
        <taxon>Luteolibacter</taxon>
    </lineage>
</organism>
<dbReference type="Proteomes" id="UP001207930">
    <property type="component" value="Unassembled WGS sequence"/>
</dbReference>
<keyword evidence="3" id="KW-0804">Transcription</keyword>
<gene>
    <name evidence="4" type="ORF">OKA04_18675</name>
</gene>
<dbReference type="InterPro" id="IPR013325">
    <property type="entry name" value="RNA_pol_sigma_r2"/>
</dbReference>
<dbReference type="Gene3D" id="1.10.1740.10">
    <property type="match status" value="1"/>
</dbReference>
<keyword evidence="2" id="KW-0731">Sigma factor</keyword>
<name>A0ABT3FT71_9BACT</name>
<dbReference type="SUPFAM" id="SSF88946">
    <property type="entry name" value="Sigma2 domain of RNA polymerase sigma factors"/>
    <property type="match status" value="1"/>
</dbReference>
<proteinExistence type="predicted"/>
<accession>A0ABT3FT71</accession>
<evidence type="ECO:0000256" key="2">
    <source>
        <dbReference type="ARBA" id="ARBA00023082"/>
    </source>
</evidence>
<comment type="caution">
    <text evidence="4">The sequence shown here is derived from an EMBL/GenBank/DDBJ whole genome shotgun (WGS) entry which is preliminary data.</text>
</comment>
<reference evidence="4 5" key="1">
    <citation type="submission" date="2022-10" db="EMBL/GenBank/DDBJ databases">
        <title>Luteolibacter flavescens strain MCCC 1K03193, whole genome shotgun sequencing project.</title>
        <authorList>
            <person name="Zhao G."/>
            <person name="Shen L."/>
        </authorList>
    </citation>
    <scope>NUCLEOTIDE SEQUENCE [LARGE SCALE GENOMIC DNA]</scope>
    <source>
        <strain evidence="4 5">MCCC 1K03193</strain>
    </source>
</reference>
<evidence type="ECO:0000313" key="4">
    <source>
        <dbReference type="EMBL" id="MCW1886771.1"/>
    </source>
</evidence>
<dbReference type="InterPro" id="IPR039425">
    <property type="entry name" value="RNA_pol_sigma-70-like"/>
</dbReference>